<comment type="caution">
    <text evidence="3">The sequence shown here is derived from an EMBL/GenBank/DDBJ whole genome shotgun (WGS) entry which is preliminary data.</text>
</comment>
<dbReference type="OrthoDB" id="9794226at2"/>
<dbReference type="Pfam" id="PF01266">
    <property type="entry name" value="DAO"/>
    <property type="match status" value="1"/>
</dbReference>
<evidence type="ECO:0000313" key="3">
    <source>
        <dbReference type="EMBL" id="TWU05868.1"/>
    </source>
</evidence>
<keyword evidence="1 3" id="KW-0560">Oxidoreductase</keyword>
<evidence type="ECO:0000256" key="1">
    <source>
        <dbReference type="ARBA" id="ARBA00023002"/>
    </source>
</evidence>
<dbReference type="Gene3D" id="3.50.50.60">
    <property type="entry name" value="FAD/NAD(P)-binding domain"/>
    <property type="match status" value="2"/>
</dbReference>
<dbReference type="Proteomes" id="UP000320176">
    <property type="component" value="Unassembled WGS sequence"/>
</dbReference>
<proteinExistence type="predicted"/>
<gene>
    <name evidence="3" type="primary">dadA</name>
    <name evidence="3" type="ORF">Pla52n_15830</name>
</gene>
<keyword evidence="4" id="KW-1185">Reference proteome</keyword>
<protein>
    <submittedName>
        <fullName evidence="3">D-amino acid dehydrogenase small subunit</fullName>
        <ecNumber evidence="3">1.4.99.6</ecNumber>
    </submittedName>
</protein>
<accession>A0A5C6B1T8</accession>
<organism evidence="3 4">
    <name type="scientific">Stieleria varia</name>
    <dbReference type="NCBI Taxonomy" id="2528005"/>
    <lineage>
        <taxon>Bacteria</taxon>
        <taxon>Pseudomonadati</taxon>
        <taxon>Planctomycetota</taxon>
        <taxon>Planctomycetia</taxon>
        <taxon>Pirellulales</taxon>
        <taxon>Pirellulaceae</taxon>
        <taxon>Stieleria</taxon>
    </lineage>
</organism>
<sequence>MTAKPPRVVIVGAGVIGLSAAWYCRRAGYDVTVIERSPQQRDSCSFGNAGLLVPSHFVPLASPGMVALGLRMMMKPRSPFYIKPRLSADLLSWMWRFQKACTKSHVEQSAPLLRDLNMRSRACYQVLQDELPGGFGLQNRGLAMLCRSEAMLHEETEMAEMAHRLEIPAEVLDSSGIERLNPGLDVDVVGGVFYPNDCHLSPATLMSSLVQQLTGDGCRFVWNTPCLGFVADGHAIRAVKTDQHEIEADNVVLASGVWSAELGRQLKLSLPMQAGKGYSVTVPDPPQMPTVSAILTEARVAVTPMGDSLRFGGTMELSGIDGRINQDRVQGILDSIPQYFPAMDTSQWKTLTAWSGLRPCSPDGLPYLGPTRRWQNLVLSTGHAMMGISLALVSGEMVAQWIRGDAPKVSGLQLLSPDRFG</sequence>
<dbReference type="GO" id="GO:0016491">
    <property type="term" value="F:oxidoreductase activity"/>
    <property type="evidence" value="ECO:0007669"/>
    <property type="project" value="UniProtKB-KW"/>
</dbReference>
<name>A0A5C6B1T8_9BACT</name>
<dbReference type="AlphaFoldDB" id="A0A5C6B1T8"/>
<dbReference type="PANTHER" id="PTHR13847">
    <property type="entry name" value="SARCOSINE DEHYDROGENASE-RELATED"/>
    <property type="match status" value="1"/>
</dbReference>
<dbReference type="EC" id="1.4.99.6" evidence="3"/>
<dbReference type="Gene3D" id="3.30.9.10">
    <property type="entry name" value="D-Amino Acid Oxidase, subunit A, domain 2"/>
    <property type="match status" value="1"/>
</dbReference>
<feature type="domain" description="FAD dependent oxidoreductase" evidence="2">
    <location>
        <begin position="7"/>
        <end position="401"/>
    </location>
</feature>
<dbReference type="SUPFAM" id="SSF54373">
    <property type="entry name" value="FAD-linked reductases, C-terminal domain"/>
    <property type="match status" value="1"/>
</dbReference>
<evidence type="ECO:0000259" key="2">
    <source>
        <dbReference type="Pfam" id="PF01266"/>
    </source>
</evidence>
<dbReference type="EMBL" id="SJPN01000002">
    <property type="protein sequence ID" value="TWU05868.1"/>
    <property type="molecule type" value="Genomic_DNA"/>
</dbReference>
<dbReference type="RefSeq" id="WP_146519052.1">
    <property type="nucleotide sequence ID" value="NZ_CP151726.1"/>
</dbReference>
<dbReference type="InterPro" id="IPR006076">
    <property type="entry name" value="FAD-dep_OxRdtase"/>
</dbReference>
<dbReference type="PANTHER" id="PTHR13847:SF289">
    <property type="entry name" value="GLYCINE OXIDASE"/>
    <property type="match status" value="1"/>
</dbReference>
<evidence type="ECO:0000313" key="4">
    <source>
        <dbReference type="Proteomes" id="UP000320176"/>
    </source>
</evidence>
<reference evidence="3 4" key="1">
    <citation type="submission" date="2019-02" db="EMBL/GenBank/DDBJ databases">
        <title>Deep-cultivation of Planctomycetes and their phenomic and genomic characterization uncovers novel biology.</title>
        <authorList>
            <person name="Wiegand S."/>
            <person name="Jogler M."/>
            <person name="Boedeker C."/>
            <person name="Pinto D."/>
            <person name="Vollmers J."/>
            <person name="Rivas-Marin E."/>
            <person name="Kohn T."/>
            <person name="Peeters S.H."/>
            <person name="Heuer A."/>
            <person name="Rast P."/>
            <person name="Oberbeckmann S."/>
            <person name="Bunk B."/>
            <person name="Jeske O."/>
            <person name="Meyerdierks A."/>
            <person name="Storesund J.E."/>
            <person name="Kallscheuer N."/>
            <person name="Luecker S."/>
            <person name="Lage O.M."/>
            <person name="Pohl T."/>
            <person name="Merkel B.J."/>
            <person name="Hornburger P."/>
            <person name="Mueller R.-W."/>
            <person name="Bruemmer F."/>
            <person name="Labrenz M."/>
            <person name="Spormann A.M."/>
            <person name="Op Den Camp H."/>
            <person name="Overmann J."/>
            <person name="Amann R."/>
            <person name="Jetten M.S.M."/>
            <person name="Mascher T."/>
            <person name="Medema M.H."/>
            <person name="Devos D.P."/>
            <person name="Kaster A.-K."/>
            <person name="Ovreas L."/>
            <person name="Rohde M."/>
            <person name="Galperin M.Y."/>
            <person name="Jogler C."/>
        </authorList>
    </citation>
    <scope>NUCLEOTIDE SEQUENCE [LARGE SCALE GENOMIC DNA]</scope>
    <source>
        <strain evidence="3 4">Pla52n</strain>
    </source>
</reference>
<dbReference type="GO" id="GO:0005737">
    <property type="term" value="C:cytoplasm"/>
    <property type="evidence" value="ECO:0007669"/>
    <property type="project" value="TreeGrafter"/>
</dbReference>
<dbReference type="InterPro" id="IPR036188">
    <property type="entry name" value="FAD/NAD-bd_sf"/>
</dbReference>
<dbReference type="SUPFAM" id="SSF51905">
    <property type="entry name" value="FAD/NAD(P)-binding domain"/>
    <property type="match status" value="1"/>
</dbReference>